<evidence type="ECO:0000256" key="9">
    <source>
        <dbReference type="SAM" id="MobiDB-lite"/>
    </source>
</evidence>
<keyword evidence="6 11" id="KW-0863">Zinc-finger</keyword>
<feature type="compositionally biased region" description="Low complexity" evidence="9">
    <location>
        <begin position="194"/>
        <end position="212"/>
    </location>
</feature>
<feature type="compositionally biased region" description="Acidic residues" evidence="9">
    <location>
        <begin position="364"/>
        <end position="385"/>
    </location>
</feature>
<name>A0ABR1EZP2_9ASCO</name>
<dbReference type="SMART" id="SM00355">
    <property type="entry name" value="ZnF_C2H2"/>
    <property type="match status" value="4"/>
</dbReference>
<feature type="compositionally biased region" description="Low complexity" evidence="9">
    <location>
        <begin position="132"/>
        <end position="143"/>
    </location>
</feature>
<comment type="caution">
    <text evidence="11">The sequence shown here is derived from an EMBL/GenBank/DDBJ whole genome shotgun (WGS) entry which is preliminary data.</text>
</comment>
<evidence type="ECO:0000256" key="4">
    <source>
        <dbReference type="ARBA" id="ARBA00022723"/>
    </source>
</evidence>
<dbReference type="Proteomes" id="UP001498771">
    <property type="component" value="Unassembled WGS sequence"/>
</dbReference>
<evidence type="ECO:0000256" key="3">
    <source>
        <dbReference type="ARBA" id="ARBA00022517"/>
    </source>
</evidence>
<evidence type="ECO:0000256" key="2">
    <source>
        <dbReference type="ARBA" id="ARBA00022490"/>
    </source>
</evidence>
<keyword evidence="2" id="KW-0963">Cytoplasm</keyword>
<dbReference type="InterPro" id="IPR003604">
    <property type="entry name" value="Matrin/U1-like-C_Znf_C2H2"/>
</dbReference>
<accession>A0ABR1EZP2</accession>
<dbReference type="InterPro" id="IPR013087">
    <property type="entry name" value="Znf_C2H2_type"/>
</dbReference>
<evidence type="ECO:0000256" key="1">
    <source>
        <dbReference type="ARBA" id="ARBA00004496"/>
    </source>
</evidence>
<evidence type="ECO:0000313" key="11">
    <source>
        <dbReference type="EMBL" id="KAK7203069.1"/>
    </source>
</evidence>
<keyword evidence="5" id="KW-0677">Repeat</keyword>
<dbReference type="InterPro" id="IPR036236">
    <property type="entry name" value="Znf_C2H2_sf"/>
</dbReference>
<evidence type="ECO:0000313" key="12">
    <source>
        <dbReference type="Proteomes" id="UP001498771"/>
    </source>
</evidence>
<dbReference type="SUPFAM" id="SSF57667">
    <property type="entry name" value="beta-beta-alpha zinc fingers"/>
    <property type="match status" value="1"/>
</dbReference>
<dbReference type="InterPro" id="IPR041661">
    <property type="entry name" value="ZN622/Rei1/Reh1_Znf-C2H2"/>
</dbReference>
<evidence type="ECO:0000256" key="8">
    <source>
        <dbReference type="ARBA" id="ARBA00034126"/>
    </source>
</evidence>
<dbReference type="PANTHER" id="PTHR13182:SF8">
    <property type="entry name" value="CYTOPLASMIC 60S SUBUNIT BIOGENESIS FACTOR ZNF622"/>
    <property type="match status" value="1"/>
</dbReference>
<evidence type="ECO:0000259" key="10">
    <source>
        <dbReference type="PROSITE" id="PS00028"/>
    </source>
</evidence>
<dbReference type="RefSeq" id="XP_064766102.1">
    <property type="nucleotide sequence ID" value="XM_064913493.1"/>
</dbReference>
<dbReference type="GeneID" id="90039005"/>
<evidence type="ECO:0000256" key="7">
    <source>
        <dbReference type="ARBA" id="ARBA00022833"/>
    </source>
</evidence>
<dbReference type="PROSITE" id="PS00028">
    <property type="entry name" value="ZINC_FINGER_C2H2_1"/>
    <property type="match status" value="1"/>
</dbReference>
<comment type="similarity">
    <text evidence="8">Belongs to the REI1 family.</text>
</comment>
<keyword evidence="4" id="KW-0479">Metal-binding</keyword>
<sequence>MATTAAAAAAASAAEAVLYTCNSCAVGFPTADLQRRHMKTDWHRYNLKRRVATLPPISAEIFAERVLQQMDVTRQNEERASYLSVCRACGNKRFTSAGAYENHISSARHRENAKRAEENRAAGGEGEEEETGSSSSAAAAGSSNVPQIAKDSLAGSALTVADAERETSFKALSFRETRVGGGKKTLRRNHIGPDAAADTESTVSSSSSAAQKRPARKPQAPPKEEEEEESFDAEDEDEDIDAIIARKLKNAVKLPVTACIFCSAANFADVNANVNHMRKDHGFYIPEQDYLVDLEGLITYLSEKVSIGNACLYCAFIGRNLNSVRDHMIAKRHCTIPYDTEDDRMELSDFYDFSSSYPEGYEGSGDDEWDDVSGDEAEAAEEEGEGAGKTVATAAATESTLFLDPSGYELSLPLAGLRIGHRSLARYYRQSLRPTPELREGQSTVIAANSRPTIGAAVTYDPVRDRATKKLWKDQRTKKNQDIRREMRYINQQKHFRDPMLGG</sequence>
<evidence type="ECO:0000256" key="6">
    <source>
        <dbReference type="ARBA" id="ARBA00022771"/>
    </source>
</evidence>
<keyword evidence="7" id="KW-0862">Zinc</keyword>
<dbReference type="Pfam" id="PF12756">
    <property type="entry name" value="zf-C2H2_2"/>
    <property type="match status" value="1"/>
</dbReference>
<feature type="region of interest" description="Disordered" evidence="9">
    <location>
        <begin position="105"/>
        <end position="143"/>
    </location>
</feature>
<protein>
    <submittedName>
        <fullName evidence="11">C2H2 type zinc-finger-domain-containing protein</fullName>
    </submittedName>
</protein>
<comment type="subcellular location">
    <subcellularLocation>
        <location evidence="1">Cytoplasm</location>
    </subcellularLocation>
</comment>
<dbReference type="InterPro" id="IPR040025">
    <property type="entry name" value="Znf622/Rei1/Reh1"/>
</dbReference>
<reference evidence="11 12" key="1">
    <citation type="submission" date="2024-03" db="EMBL/GenBank/DDBJ databases">
        <title>Genome-scale model development and genomic sequencing of the oleaginous clade Lipomyces.</title>
        <authorList>
            <consortium name="Lawrence Berkeley National Laboratory"/>
            <person name="Czajka J.J."/>
            <person name="Han Y."/>
            <person name="Kim J."/>
            <person name="Mondo S.J."/>
            <person name="Hofstad B.A."/>
            <person name="Robles A."/>
            <person name="Haridas S."/>
            <person name="Riley R."/>
            <person name="LaButti K."/>
            <person name="Pangilinan J."/>
            <person name="Andreopoulos W."/>
            <person name="Lipzen A."/>
            <person name="Yan J."/>
            <person name="Wang M."/>
            <person name="Ng V."/>
            <person name="Grigoriev I.V."/>
            <person name="Spatafora J.W."/>
            <person name="Magnuson J.K."/>
            <person name="Baker S.E."/>
            <person name="Pomraning K.R."/>
        </authorList>
    </citation>
    <scope>NUCLEOTIDE SEQUENCE [LARGE SCALE GENOMIC DNA]</scope>
    <source>
        <strain evidence="11 12">Phaff 52-87</strain>
    </source>
</reference>
<organism evidence="11 12">
    <name type="scientific">Myxozyma melibiosi</name>
    <dbReference type="NCBI Taxonomy" id="54550"/>
    <lineage>
        <taxon>Eukaryota</taxon>
        <taxon>Fungi</taxon>
        <taxon>Dikarya</taxon>
        <taxon>Ascomycota</taxon>
        <taxon>Saccharomycotina</taxon>
        <taxon>Lipomycetes</taxon>
        <taxon>Lipomycetales</taxon>
        <taxon>Lipomycetaceae</taxon>
        <taxon>Myxozyma</taxon>
    </lineage>
</organism>
<feature type="region of interest" description="Disordered" evidence="9">
    <location>
        <begin position="179"/>
        <end position="236"/>
    </location>
</feature>
<dbReference type="SMART" id="SM00451">
    <property type="entry name" value="ZnF_U1"/>
    <property type="match status" value="2"/>
</dbReference>
<feature type="region of interest" description="Disordered" evidence="9">
    <location>
        <begin position="358"/>
        <end position="389"/>
    </location>
</feature>
<feature type="compositionally biased region" description="Basic and acidic residues" evidence="9">
    <location>
        <begin position="108"/>
        <end position="120"/>
    </location>
</feature>
<keyword evidence="3" id="KW-0690">Ribosome biogenesis</keyword>
<gene>
    <name evidence="11" type="ORF">BZA70DRAFT_283773</name>
</gene>
<keyword evidence="12" id="KW-1185">Reference proteome</keyword>
<feature type="domain" description="C2H2-type" evidence="10">
    <location>
        <begin position="21"/>
        <end position="43"/>
    </location>
</feature>
<dbReference type="EMBL" id="JBBJBU010000013">
    <property type="protein sequence ID" value="KAK7203069.1"/>
    <property type="molecule type" value="Genomic_DNA"/>
</dbReference>
<feature type="compositionally biased region" description="Acidic residues" evidence="9">
    <location>
        <begin position="224"/>
        <end position="236"/>
    </location>
</feature>
<dbReference type="GO" id="GO:0008270">
    <property type="term" value="F:zinc ion binding"/>
    <property type="evidence" value="ECO:0007669"/>
    <property type="project" value="UniProtKB-KW"/>
</dbReference>
<dbReference type="PANTHER" id="PTHR13182">
    <property type="entry name" value="ZINC FINGER PROTEIN 622"/>
    <property type="match status" value="1"/>
</dbReference>
<evidence type="ECO:0000256" key="5">
    <source>
        <dbReference type="ARBA" id="ARBA00022737"/>
    </source>
</evidence>
<proteinExistence type="inferred from homology"/>